<dbReference type="PANTHER" id="PTHR19229">
    <property type="entry name" value="ATP-BINDING CASSETTE TRANSPORTER SUBFAMILY A ABCA"/>
    <property type="match status" value="1"/>
</dbReference>
<dbReference type="Ensembl" id="ENSLLET00000048191.1">
    <property type="protein sequence ID" value="ENSLLEP00000046352.1"/>
    <property type="gene ID" value="ENSLLEG00000029384.1"/>
</dbReference>
<dbReference type="InterPro" id="IPR003593">
    <property type="entry name" value="AAA+_ATPase"/>
</dbReference>
<feature type="transmembrane region" description="Helical" evidence="10">
    <location>
        <begin position="37"/>
        <end position="58"/>
    </location>
</feature>
<feature type="transmembrane region" description="Helical" evidence="10">
    <location>
        <begin position="220"/>
        <end position="245"/>
    </location>
</feature>
<feature type="domain" description="ABC transporter" evidence="11">
    <location>
        <begin position="1332"/>
        <end position="1565"/>
    </location>
</feature>
<evidence type="ECO:0000256" key="8">
    <source>
        <dbReference type="ARBA" id="ARBA00022989"/>
    </source>
</evidence>
<evidence type="ECO:0000259" key="11">
    <source>
        <dbReference type="PROSITE" id="PS50893"/>
    </source>
</evidence>
<dbReference type="SMART" id="SM00382">
    <property type="entry name" value="AAA"/>
    <property type="match status" value="2"/>
</dbReference>
<evidence type="ECO:0000313" key="13">
    <source>
        <dbReference type="Proteomes" id="UP000694569"/>
    </source>
</evidence>
<feature type="transmembrane region" description="Helical" evidence="10">
    <location>
        <begin position="301"/>
        <end position="322"/>
    </location>
</feature>
<dbReference type="GO" id="GO:0140359">
    <property type="term" value="F:ABC-type transporter activity"/>
    <property type="evidence" value="ECO:0007669"/>
    <property type="project" value="InterPro"/>
</dbReference>
<name>A0A8C5R3G5_9ANUR</name>
<reference evidence="12" key="1">
    <citation type="submission" date="2025-08" db="UniProtKB">
        <authorList>
            <consortium name="Ensembl"/>
        </authorList>
    </citation>
    <scope>IDENTIFICATION</scope>
</reference>
<dbReference type="GeneTree" id="ENSGT00940000162673"/>
<dbReference type="GO" id="GO:0005319">
    <property type="term" value="F:lipid transporter activity"/>
    <property type="evidence" value="ECO:0007669"/>
    <property type="project" value="TreeGrafter"/>
</dbReference>
<keyword evidence="7" id="KW-0067">ATP-binding</keyword>
<evidence type="ECO:0000256" key="4">
    <source>
        <dbReference type="ARBA" id="ARBA00022692"/>
    </source>
</evidence>
<keyword evidence="6" id="KW-0547">Nucleotide-binding</keyword>
<comment type="similarity">
    <text evidence="2">Belongs to the ABC transporter superfamily. ABCA family.</text>
</comment>
<feature type="domain" description="ABC transporter" evidence="11">
    <location>
        <begin position="516"/>
        <end position="751"/>
    </location>
</feature>
<keyword evidence="8 10" id="KW-1133">Transmembrane helix</keyword>
<dbReference type="Pfam" id="PF12698">
    <property type="entry name" value="ABC2_membrane_3"/>
    <property type="match status" value="2"/>
</dbReference>
<dbReference type="InterPro" id="IPR026082">
    <property type="entry name" value="ABCA"/>
</dbReference>
<feature type="transmembrane region" description="Helical" evidence="10">
    <location>
        <begin position="266"/>
        <end position="295"/>
    </location>
</feature>
<dbReference type="OrthoDB" id="8061355at2759"/>
<evidence type="ECO:0000256" key="10">
    <source>
        <dbReference type="SAM" id="Phobius"/>
    </source>
</evidence>
<evidence type="ECO:0000256" key="2">
    <source>
        <dbReference type="ARBA" id="ARBA00008869"/>
    </source>
</evidence>
<dbReference type="FunFam" id="3.40.50.300:FF:000335">
    <property type="entry name" value="ATP binding cassette subfamily A member 5"/>
    <property type="match status" value="1"/>
</dbReference>
<organism evidence="12 13">
    <name type="scientific">Leptobrachium leishanense</name>
    <name type="common">Leishan spiny toad</name>
    <dbReference type="NCBI Taxonomy" id="445787"/>
    <lineage>
        <taxon>Eukaryota</taxon>
        <taxon>Metazoa</taxon>
        <taxon>Chordata</taxon>
        <taxon>Craniata</taxon>
        <taxon>Vertebrata</taxon>
        <taxon>Euteleostomi</taxon>
        <taxon>Amphibia</taxon>
        <taxon>Batrachia</taxon>
        <taxon>Anura</taxon>
        <taxon>Pelobatoidea</taxon>
        <taxon>Megophryidae</taxon>
        <taxon>Leptobrachium</taxon>
    </lineage>
</organism>
<evidence type="ECO:0000256" key="7">
    <source>
        <dbReference type="ARBA" id="ARBA00022840"/>
    </source>
</evidence>
<keyword evidence="4 10" id="KW-0812">Transmembrane</keyword>
<dbReference type="InterPro" id="IPR027417">
    <property type="entry name" value="P-loop_NTPase"/>
</dbReference>
<keyword evidence="3" id="KW-0813">Transport</keyword>
<dbReference type="PANTHER" id="PTHR19229:SF274">
    <property type="entry name" value="ABC-TYPE ORGANIC ANION TRANSPORTER ABCA8"/>
    <property type="match status" value="1"/>
</dbReference>
<reference evidence="12" key="2">
    <citation type="submission" date="2025-09" db="UniProtKB">
        <authorList>
            <consortium name="Ensembl"/>
        </authorList>
    </citation>
    <scope>IDENTIFICATION</scope>
</reference>
<feature type="transmembrane region" description="Helical" evidence="10">
    <location>
        <begin position="899"/>
        <end position="921"/>
    </location>
</feature>
<feature type="transmembrane region" description="Helical" evidence="10">
    <location>
        <begin position="1235"/>
        <end position="1261"/>
    </location>
</feature>
<dbReference type="InterPro" id="IPR056264">
    <property type="entry name" value="R2_ABCA1-4-like"/>
</dbReference>
<dbReference type="SUPFAM" id="SSF52540">
    <property type="entry name" value="P-loop containing nucleoside triphosphate hydrolases"/>
    <property type="match status" value="2"/>
</dbReference>
<dbReference type="FunFam" id="3.40.50.300:FF:000436">
    <property type="entry name" value="ATP binding cassette subfamily A member 9"/>
    <property type="match status" value="1"/>
</dbReference>
<feature type="transmembrane region" description="Helical" evidence="10">
    <location>
        <begin position="1053"/>
        <end position="1075"/>
    </location>
</feature>
<dbReference type="GO" id="GO:0005524">
    <property type="term" value="F:ATP binding"/>
    <property type="evidence" value="ECO:0007669"/>
    <property type="project" value="UniProtKB-KW"/>
</dbReference>
<evidence type="ECO:0000256" key="1">
    <source>
        <dbReference type="ARBA" id="ARBA00004141"/>
    </source>
</evidence>
<dbReference type="GO" id="GO:0016887">
    <property type="term" value="F:ATP hydrolysis activity"/>
    <property type="evidence" value="ECO:0007669"/>
    <property type="project" value="InterPro"/>
</dbReference>
<dbReference type="PROSITE" id="PS50893">
    <property type="entry name" value="ABC_TRANSPORTER_2"/>
    <property type="match status" value="2"/>
</dbReference>
<feature type="transmembrane region" description="Helical" evidence="10">
    <location>
        <begin position="1201"/>
        <end position="1223"/>
    </location>
</feature>
<comment type="subcellular location">
    <subcellularLocation>
        <location evidence="1">Membrane</location>
        <topology evidence="1">Multi-pass membrane protein</topology>
    </subcellularLocation>
</comment>
<evidence type="ECO:0000256" key="6">
    <source>
        <dbReference type="ARBA" id="ARBA00022741"/>
    </source>
</evidence>
<evidence type="ECO:0000256" key="9">
    <source>
        <dbReference type="ARBA" id="ARBA00023136"/>
    </source>
</evidence>
<evidence type="ECO:0000313" key="12">
    <source>
        <dbReference type="Ensembl" id="ENSLLEP00000046352.1"/>
    </source>
</evidence>
<feature type="transmembrane region" description="Helical" evidence="10">
    <location>
        <begin position="1110"/>
        <end position="1127"/>
    </location>
</feature>
<dbReference type="InterPro" id="IPR017871">
    <property type="entry name" value="ABC_transporter-like_CS"/>
</dbReference>
<keyword evidence="5" id="KW-0677">Repeat</keyword>
<dbReference type="Pfam" id="PF23321">
    <property type="entry name" value="R1_ABCA1"/>
    <property type="match status" value="1"/>
</dbReference>
<evidence type="ECO:0000256" key="5">
    <source>
        <dbReference type="ARBA" id="ARBA00022737"/>
    </source>
</evidence>
<dbReference type="Pfam" id="PF00005">
    <property type="entry name" value="ABC_tran"/>
    <property type="match status" value="2"/>
</dbReference>
<dbReference type="CDD" id="cd03263">
    <property type="entry name" value="ABC_subfamily_A"/>
    <property type="match status" value="2"/>
</dbReference>
<dbReference type="Proteomes" id="UP000694569">
    <property type="component" value="Unplaced"/>
</dbReference>
<feature type="transmembrane region" description="Helical" evidence="10">
    <location>
        <begin position="1136"/>
        <end position="1161"/>
    </location>
</feature>
<dbReference type="InterPro" id="IPR003439">
    <property type="entry name" value="ABC_transporter-like_ATP-bd"/>
</dbReference>
<proteinExistence type="inferred from homology"/>
<sequence>MARGDVRETSLCQQTLALLCKNLILKWRRKWHSILEWLQHLAFVFMLFLISMTGSPYYTASGFAPAEDLGLLDEFSSYTYFNVGYASTFPWGKDIMERVSRGNIIPDLNIVEYADEEELVEAVQNHSIAGVVFQDQFKYHLRFHYSNVPSPNNYIVTMGYCDTNSSYCYPTKYYFSGFVSLQASIDCAIIELTTNQSLWKNMASTTAVKMKSVKNTRTPYVYKGSLLFAMCISYVSLTYLLSLYVTRERGEMREIMKTMRLRDLAFWLSWGLLYTIYVLILANLNALVATFSVFVESSYGILFLLFFLYGISLICFTFMLSALCRNPRVTAIVGFFSVLFLSLLSLLVLMGNIPKIAEVLLSIFSPFSFAVGIAEGSRSRHWRLTDPCRILQRHISGAKGRPHRMTRGPHFQTLHMEENLQGVYFSDLMGDSHHVLSSCIYLILDSVFYMIMAVYFDKVLADKNGMKYEPFFFLKSSYWSREKRIPQRLHNDGSEETSWGEYVERIPQNLNGKDIIRMHKLKKTYSSRDKRVEALRGLDLNVYEGQITALLGHSGAGKTTLLNILGGMCAASDGSATVCDYQLLDISQLDEIKKRVGFCPQADVKFDPLTVKENLKVFANIKGIPPRDVAQEVQKVISDLGLESIENVEACNLSGGQKRKLTFGIAVLGNPQILLLDEPTAGLDPCSRHRVWAMLKERKSERATLFSTQFMDEADILADRKAVISNGRLKCVGTSLFLKRKWGIGYHLRMQVSPSCDPEVITTLVKQHISSAKPTARSEEELTFTLPFETMDLFPDLFLHLDSLVGRDIVSYGVSMTTLDDVFLKLEGEAEIEQGDYGVFSQEQGGEDERDYFTAEMEESVLLMSDSGSVSLSGFALWRQQVLAVARIRFLKLRREPKSLRAILLLLVLFLIPLILATVMMHTVKTFHSWELTAHYYFQSPRHRAHRYYTNLLVHNNTGSPIEEFVAALKAQDIQVDVANGKYDENTMLYKGAIEVSIGKNGNSFTIVGNPSAQNALPVLQNLISNAILKTFKSAQQIRIWNNPVLSEISEHFHYTLFILGLSLMVLGSGLAPHFAMSSNEDRRLRAHSQLQISGLFPSAYWLGQAIVDVSLYWILLFLMVIILFIFNHKILLRPLLAFIMIFGLIGYGAAMVLYVYIISFFFGKSKGHHDRWAFFFVVAALVPFVVSEFFFVLDTSFPIFIAYLFILPSSYLTILLLYIGMATHDYYYAFHEEYLSGIETICIVMPYLHIIIFVGIIWFLEWRYGGRCMKQDPIFRFSKRKLPTKPNVEELGDADEEVLAEKERVKHAMASKLQEEKPVIIVESLRKEFKVKSKRSFFKKEKRVATRNISFCVKKGEVLGLLGPNGAGKTTSICMLTGEMKPSAGEVVLCTPSSGGLQKSDSSTAFLGYCPQSSPLWPNLTVKEHLEIYAAVKGMKKEDADKAIRRVGEALELKKHLEQSAGKLSAGVSRKVCFAISMLGNPTIALLDEPSTGLDPKGQQRLWRAIRAAFKNKDRGAILTTHYMEEAEAVCDRVAIMVSGKLRCIGSIQQLKSKFGKGYLLEIKLKDSQQVDVIHNEIIRLFPQAARQDRFSSLLVYKVPMENVQSLSQAFLLLEETKRAYNIEEYSFSQSTLEQVFLDLAKEQEKDYFDTDNTFQWKHLRAESI</sequence>
<protein>
    <recommendedName>
        <fullName evidence="11">ABC transporter domain-containing protein</fullName>
    </recommendedName>
</protein>
<accession>A0A8C5R3G5</accession>
<dbReference type="InterPro" id="IPR013525">
    <property type="entry name" value="ABC2_TM"/>
</dbReference>
<keyword evidence="9 10" id="KW-0472">Membrane</keyword>
<evidence type="ECO:0000256" key="3">
    <source>
        <dbReference type="ARBA" id="ARBA00022448"/>
    </source>
</evidence>
<keyword evidence="13" id="KW-1185">Reference proteome</keyword>
<dbReference type="PROSITE" id="PS00211">
    <property type="entry name" value="ABC_TRANSPORTER_1"/>
    <property type="match status" value="1"/>
</dbReference>
<feature type="transmembrane region" description="Helical" evidence="10">
    <location>
        <begin position="435"/>
        <end position="456"/>
    </location>
</feature>
<feature type="transmembrane region" description="Helical" evidence="10">
    <location>
        <begin position="1173"/>
        <end position="1194"/>
    </location>
</feature>
<dbReference type="GO" id="GO:0005886">
    <property type="term" value="C:plasma membrane"/>
    <property type="evidence" value="ECO:0007669"/>
    <property type="project" value="UniProtKB-ARBA"/>
</dbReference>
<feature type="transmembrane region" description="Helical" evidence="10">
    <location>
        <begin position="329"/>
        <end position="350"/>
    </location>
</feature>
<dbReference type="Gene3D" id="3.40.50.300">
    <property type="entry name" value="P-loop containing nucleotide triphosphate hydrolases"/>
    <property type="match status" value="2"/>
</dbReference>